<accession>A0A838CVL9</accession>
<dbReference type="RefSeq" id="WP_181473224.1">
    <property type="nucleotide sequence ID" value="NZ_JACEFG010000003.1"/>
</dbReference>
<keyword evidence="1" id="KW-0812">Transmembrane</keyword>
<sequence>MLKSPVLNFSLSILLLFSAAHDIDRIVSDEGWLWLNIIFLVSSIAACVYFFWAGIGSKKKINRHSQ</sequence>
<evidence type="ECO:0000313" key="3">
    <source>
        <dbReference type="Proteomes" id="UP000571017"/>
    </source>
</evidence>
<proteinExistence type="predicted"/>
<dbReference type="AlphaFoldDB" id="A0A838CVL9"/>
<dbReference type="EMBL" id="JACEFG010000003">
    <property type="protein sequence ID" value="MBA2176192.1"/>
    <property type="molecule type" value="Genomic_DNA"/>
</dbReference>
<gene>
    <name evidence="2" type="ORF">H0266_14945</name>
</gene>
<feature type="transmembrane region" description="Helical" evidence="1">
    <location>
        <begin position="32"/>
        <end position="55"/>
    </location>
</feature>
<protein>
    <submittedName>
        <fullName evidence="2">Uncharacterized protein</fullName>
    </submittedName>
</protein>
<organism evidence="2 3">
    <name type="scientific">Halobacillus locisalis</name>
    <dbReference type="NCBI Taxonomy" id="220753"/>
    <lineage>
        <taxon>Bacteria</taxon>
        <taxon>Bacillati</taxon>
        <taxon>Bacillota</taxon>
        <taxon>Bacilli</taxon>
        <taxon>Bacillales</taxon>
        <taxon>Bacillaceae</taxon>
        <taxon>Halobacillus</taxon>
    </lineage>
</organism>
<keyword evidence="1" id="KW-0472">Membrane</keyword>
<evidence type="ECO:0000313" key="2">
    <source>
        <dbReference type="EMBL" id="MBA2176192.1"/>
    </source>
</evidence>
<comment type="caution">
    <text evidence="2">The sequence shown here is derived from an EMBL/GenBank/DDBJ whole genome shotgun (WGS) entry which is preliminary data.</text>
</comment>
<keyword evidence="1" id="KW-1133">Transmembrane helix</keyword>
<name>A0A838CVL9_9BACI</name>
<evidence type="ECO:0000256" key="1">
    <source>
        <dbReference type="SAM" id="Phobius"/>
    </source>
</evidence>
<reference evidence="2 3" key="1">
    <citation type="journal article" date="2004" name="Extremophiles">
        <title>Halobacillus locisalis sp. nov., a halophilic bacterium isolated from a marine solar saltern of the Yellow Sea in Korea.</title>
        <authorList>
            <person name="Yoon J.H."/>
            <person name="Kang K.H."/>
            <person name="Oh T.K."/>
            <person name="Park Y.H."/>
        </authorList>
    </citation>
    <scope>NUCLEOTIDE SEQUENCE [LARGE SCALE GENOMIC DNA]</scope>
    <source>
        <strain evidence="2 3">KCTC 3788</strain>
    </source>
</reference>
<keyword evidence="3" id="KW-1185">Reference proteome</keyword>
<dbReference type="Proteomes" id="UP000571017">
    <property type="component" value="Unassembled WGS sequence"/>
</dbReference>